<dbReference type="KEGG" id="lit:FPZ52_18195"/>
<dbReference type="InterPro" id="IPR020471">
    <property type="entry name" value="AKR"/>
</dbReference>
<evidence type="ECO:0000313" key="2">
    <source>
        <dbReference type="EMBL" id="QDY71602.1"/>
    </source>
</evidence>
<evidence type="ECO:0000313" key="3">
    <source>
        <dbReference type="Proteomes" id="UP000318483"/>
    </source>
</evidence>
<dbReference type="InterPro" id="IPR036812">
    <property type="entry name" value="NAD(P)_OxRdtase_dom_sf"/>
</dbReference>
<dbReference type="Gene3D" id="3.20.20.100">
    <property type="entry name" value="NADP-dependent oxidoreductase domain"/>
    <property type="match status" value="1"/>
</dbReference>
<name>A0A5B8IZV4_9RHOB</name>
<dbReference type="CDD" id="cd19090">
    <property type="entry name" value="AKR_AKR15A-like"/>
    <property type="match status" value="1"/>
</dbReference>
<dbReference type="InterPro" id="IPR023210">
    <property type="entry name" value="NADP_OxRdtase_dom"/>
</dbReference>
<dbReference type="PANTHER" id="PTHR42686:SF1">
    <property type="entry name" value="GH17980P-RELATED"/>
    <property type="match status" value="1"/>
</dbReference>
<dbReference type="AlphaFoldDB" id="A0A5B8IZV4"/>
<keyword evidence="3" id="KW-1185">Reference proteome</keyword>
<gene>
    <name evidence="2" type="ORF">FPZ52_18195</name>
</gene>
<protein>
    <submittedName>
        <fullName evidence="2">Aldo/keto reductase</fullName>
    </submittedName>
</protein>
<dbReference type="EMBL" id="CP042265">
    <property type="protein sequence ID" value="QDY71602.1"/>
    <property type="molecule type" value="Genomic_DNA"/>
</dbReference>
<geneLocation type="plasmid" evidence="2 3">
    <name>unnamed4</name>
</geneLocation>
<dbReference type="GO" id="GO:0016491">
    <property type="term" value="F:oxidoreductase activity"/>
    <property type="evidence" value="ECO:0007669"/>
    <property type="project" value="InterPro"/>
</dbReference>
<organism evidence="2 3">
    <name type="scientific">Qingshengfaniella alkalisoli</name>
    <dbReference type="NCBI Taxonomy" id="2599296"/>
    <lineage>
        <taxon>Bacteria</taxon>
        <taxon>Pseudomonadati</taxon>
        <taxon>Pseudomonadota</taxon>
        <taxon>Alphaproteobacteria</taxon>
        <taxon>Rhodobacterales</taxon>
        <taxon>Paracoccaceae</taxon>
        <taxon>Qingshengfaniella</taxon>
    </lineage>
</organism>
<dbReference type="GO" id="GO:0005829">
    <property type="term" value="C:cytosol"/>
    <property type="evidence" value="ECO:0007669"/>
    <property type="project" value="TreeGrafter"/>
</dbReference>
<reference evidence="2 3" key="1">
    <citation type="submission" date="2019-07" db="EMBL/GenBank/DDBJ databases">
        <title>Litoreibacter alkalisoli sp. nov., isolated from saline-alkaline soil.</title>
        <authorList>
            <person name="Wang S."/>
            <person name="Xu L."/>
            <person name="Xing Y.-T."/>
            <person name="Sun J.-Q."/>
        </authorList>
    </citation>
    <scope>NUCLEOTIDE SEQUENCE [LARGE SCALE GENOMIC DNA]</scope>
    <source>
        <strain evidence="2 3">LN3S51</strain>
        <plasmid evidence="2 3">unnamed4</plasmid>
    </source>
</reference>
<feature type="domain" description="NADP-dependent oxidoreductase" evidence="1">
    <location>
        <begin position="15"/>
        <end position="303"/>
    </location>
</feature>
<evidence type="ECO:0000259" key="1">
    <source>
        <dbReference type="Pfam" id="PF00248"/>
    </source>
</evidence>
<dbReference type="OrthoDB" id="9768851at2"/>
<dbReference type="Pfam" id="PF00248">
    <property type="entry name" value="Aldo_ket_red"/>
    <property type="match status" value="1"/>
</dbReference>
<dbReference type="RefSeq" id="WP_146367016.1">
    <property type="nucleotide sequence ID" value="NZ_CP042265.1"/>
</dbReference>
<keyword evidence="2" id="KW-0614">Plasmid</keyword>
<proteinExistence type="predicted"/>
<accession>A0A5B8IZV4</accession>
<dbReference type="Proteomes" id="UP000318483">
    <property type="component" value="Plasmid unnamed4"/>
</dbReference>
<dbReference type="SUPFAM" id="SSF51430">
    <property type="entry name" value="NAD(P)-linked oxidoreductase"/>
    <property type="match status" value="1"/>
</dbReference>
<dbReference type="PANTHER" id="PTHR42686">
    <property type="entry name" value="GH17980P-RELATED"/>
    <property type="match status" value="1"/>
</dbReference>
<sequence>MEMRPIGSTGVAITPLGFGTSALGDMPDTYGYAVSEDRARATLARLFEGPVNMIDSSRLYGFGRSEERIGAAIRANGGLPDGMVLSTKLDRDLDTGRFDAAQARKSLEESLEALGIDRIPILHLHDPEHARDLDEIRNKGGALDELFRMKEEGLVDAVGLAMGRLDIMEPLVDDWAFDVLISHNRYTIINRSADRLFSAAHARGIAIINAAPFAGGIFAKGSNATQKVSYTDMDDEGLAPVRAVEVLCADMGVEPGAAALQFSMRDPRITSTLVGVSRPERIDQNLAWAEAEIPEGFWDALAEVPFSTEDPEANRVYNAG</sequence>